<evidence type="ECO:0000313" key="1">
    <source>
        <dbReference type="EMBL" id="PSW25559.1"/>
    </source>
</evidence>
<sequence length="138" mass="15758">MRADRLEIITNNPSINVDNSAITIIRKNTVNDVLTFTRDQVHLGYKVISHPLAGSVKPHETPYRSIVIYRDDSLDMDSLNTIEQTMERYQVLCKAKPEFLNLTGEDIEKDFPNKQRSDFQFIDSQLIKSCLSAINASL</sequence>
<dbReference type="OrthoDB" id="9815289at2"/>
<dbReference type="EMBL" id="PYLZ01000003">
    <property type="protein sequence ID" value="PSW25559.1"/>
    <property type="molecule type" value="Genomic_DNA"/>
</dbReference>
<dbReference type="STRING" id="680026.AB733_04010"/>
<organism evidence="1 2">
    <name type="scientific">Photobacterium swingsii</name>
    <dbReference type="NCBI Taxonomy" id="680026"/>
    <lineage>
        <taxon>Bacteria</taxon>
        <taxon>Pseudomonadati</taxon>
        <taxon>Pseudomonadota</taxon>
        <taxon>Gammaproteobacteria</taxon>
        <taxon>Vibrionales</taxon>
        <taxon>Vibrionaceae</taxon>
        <taxon>Photobacterium</taxon>
    </lineage>
</organism>
<evidence type="ECO:0000313" key="2">
    <source>
        <dbReference type="Proteomes" id="UP000240481"/>
    </source>
</evidence>
<accession>A0A0J8VFL4</accession>
<reference evidence="1 2" key="1">
    <citation type="submission" date="2018-01" db="EMBL/GenBank/DDBJ databases">
        <title>Whole genome sequencing of Histamine producing bacteria.</title>
        <authorList>
            <person name="Butler K."/>
        </authorList>
    </citation>
    <scope>NUCLEOTIDE SEQUENCE [LARGE SCALE GENOMIC DNA]</scope>
    <source>
        <strain evidence="1 2">DSM 24669</strain>
    </source>
</reference>
<dbReference type="NCBIfam" id="NF038093">
    <property type="entry name" value="GrdX"/>
    <property type="match status" value="1"/>
</dbReference>
<keyword evidence="2" id="KW-1185">Reference proteome</keyword>
<proteinExistence type="predicted"/>
<gene>
    <name evidence="1" type="ORF">C9I94_07920</name>
</gene>
<dbReference type="InterPro" id="IPR047735">
    <property type="entry name" value="GrdX-like"/>
</dbReference>
<dbReference type="AlphaFoldDB" id="A0A0J8VFL4"/>
<dbReference type="RefSeq" id="WP_048897585.1">
    <property type="nucleotide sequence ID" value="NZ_AP024853.1"/>
</dbReference>
<protein>
    <submittedName>
        <fullName evidence="1">GrdX</fullName>
    </submittedName>
</protein>
<name>A0A0J8VFL4_9GAMM</name>
<dbReference type="Proteomes" id="UP000240481">
    <property type="component" value="Unassembled WGS sequence"/>
</dbReference>
<comment type="caution">
    <text evidence="1">The sequence shown here is derived from an EMBL/GenBank/DDBJ whole genome shotgun (WGS) entry which is preliminary data.</text>
</comment>